<proteinExistence type="predicted"/>
<dbReference type="AlphaFoldDB" id="A0A1I7U959"/>
<evidence type="ECO:0000313" key="3">
    <source>
        <dbReference type="WBParaSite" id="Csp11.Scaffold629.g16126.t1"/>
    </source>
</evidence>
<organism evidence="2 3">
    <name type="scientific">Caenorhabditis tropicalis</name>
    <dbReference type="NCBI Taxonomy" id="1561998"/>
    <lineage>
        <taxon>Eukaryota</taxon>
        <taxon>Metazoa</taxon>
        <taxon>Ecdysozoa</taxon>
        <taxon>Nematoda</taxon>
        <taxon>Chromadorea</taxon>
        <taxon>Rhabditida</taxon>
        <taxon>Rhabditina</taxon>
        <taxon>Rhabditomorpha</taxon>
        <taxon>Rhabditoidea</taxon>
        <taxon>Rhabditidae</taxon>
        <taxon>Peloderinae</taxon>
        <taxon>Caenorhabditis</taxon>
    </lineage>
</organism>
<evidence type="ECO:0000256" key="1">
    <source>
        <dbReference type="SAM" id="MobiDB-lite"/>
    </source>
</evidence>
<evidence type="ECO:0000313" key="2">
    <source>
        <dbReference type="Proteomes" id="UP000095282"/>
    </source>
</evidence>
<reference evidence="3" key="1">
    <citation type="submission" date="2016-11" db="UniProtKB">
        <authorList>
            <consortium name="WormBaseParasite"/>
        </authorList>
    </citation>
    <scope>IDENTIFICATION</scope>
</reference>
<dbReference type="Proteomes" id="UP000095282">
    <property type="component" value="Unplaced"/>
</dbReference>
<protein>
    <submittedName>
        <fullName evidence="3">Gag-pol polyprotein</fullName>
    </submittedName>
</protein>
<name>A0A1I7U959_9PELO</name>
<dbReference type="WBParaSite" id="Csp11.Scaffold629.g16126.t1">
    <property type="protein sequence ID" value="Csp11.Scaffold629.g16126.t1"/>
    <property type="gene ID" value="Csp11.Scaffold629.g16126"/>
</dbReference>
<accession>A0A1I7U959</accession>
<feature type="compositionally biased region" description="Basic and acidic residues" evidence="1">
    <location>
        <begin position="216"/>
        <end position="227"/>
    </location>
</feature>
<sequence length="227" mass="25768">MISGNGHEKTTVERPEAALNYEVWGNAGEKSAPSAAQENQNHLAQLARELKLSVPKLISEAVDAHAEKNLKNLVEFQDELKRISQNVMERVEMIERASVGSRPSSRKFSKRMRTLPPVGDNIWCVFHKRRVNSSPIVRITQLLLRDWRELINFISAKCASDASRTPSLNCPLKDSLCKHCRDYAGPSFSSHNHAFCPLKYKEGDESRRGNKRFRGMHPEDKENGDNM</sequence>
<feature type="region of interest" description="Disordered" evidence="1">
    <location>
        <begin position="204"/>
        <end position="227"/>
    </location>
</feature>
<keyword evidence="2" id="KW-1185">Reference proteome</keyword>